<evidence type="ECO:0000256" key="1">
    <source>
        <dbReference type="SAM" id="MobiDB-lite"/>
    </source>
</evidence>
<dbReference type="EMBL" id="ML975372">
    <property type="protein sequence ID" value="KAF1831144.1"/>
    <property type="molecule type" value="Genomic_DNA"/>
</dbReference>
<keyword evidence="2" id="KW-0812">Transmembrane</keyword>
<proteinExistence type="predicted"/>
<dbReference type="Proteomes" id="UP000800040">
    <property type="component" value="Unassembled WGS sequence"/>
</dbReference>
<gene>
    <name evidence="3" type="ORF">BDW02DRAFT_572322</name>
</gene>
<feature type="region of interest" description="Disordered" evidence="1">
    <location>
        <begin position="103"/>
        <end position="123"/>
    </location>
</feature>
<feature type="transmembrane region" description="Helical" evidence="2">
    <location>
        <begin position="31"/>
        <end position="47"/>
    </location>
</feature>
<dbReference type="AlphaFoldDB" id="A0A6A5K9N3"/>
<evidence type="ECO:0000256" key="2">
    <source>
        <dbReference type="SAM" id="Phobius"/>
    </source>
</evidence>
<protein>
    <submittedName>
        <fullName evidence="3">Uncharacterized protein</fullName>
    </submittedName>
</protein>
<name>A0A6A5K9N3_9PLEO</name>
<keyword evidence="4" id="KW-1185">Reference proteome</keyword>
<sequence length="187" mass="22000">MTTPTLQDVPLSPEQRQAQEQRERYDRMTRNVAIGGLILCPALILLPPRKLDLYTYALGLGFYLSADHLCKVRTGLDIIDQLGTVRFTRRLPTERAEEMHKVLQEERDKGRRPLERKDPGAEKEEKGIFGRIWMGDETEGWKERRLEEERRAVAEGKSYTDVIMEQIWEVWNWDKKKDGKDDEEKKE</sequence>
<feature type="region of interest" description="Disordered" evidence="1">
    <location>
        <begin position="1"/>
        <end position="23"/>
    </location>
</feature>
<organism evidence="3 4">
    <name type="scientific">Decorospora gaudefroyi</name>
    <dbReference type="NCBI Taxonomy" id="184978"/>
    <lineage>
        <taxon>Eukaryota</taxon>
        <taxon>Fungi</taxon>
        <taxon>Dikarya</taxon>
        <taxon>Ascomycota</taxon>
        <taxon>Pezizomycotina</taxon>
        <taxon>Dothideomycetes</taxon>
        <taxon>Pleosporomycetidae</taxon>
        <taxon>Pleosporales</taxon>
        <taxon>Pleosporineae</taxon>
        <taxon>Pleosporaceae</taxon>
        <taxon>Decorospora</taxon>
    </lineage>
</organism>
<keyword evidence="2" id="KW-1133">Transmembrane helix</keyword>
<dbReference type="OrthoDB" id="5411041at2759"/>
<accession>A0A6A5K9N3</accession>
<reference evidence="3" key="1">
    <citation type="submission" date="2020-01" db="EMBL/GenBank/DDBJ databases">
        <authorList>
            <consortium name="DOE Joint Genome Institute"/>
            <person name="Haridas S."/>
            <person name="Albert R."/>
            <person name="Binder M."/>
            <person name="Bloem J."/>
            <person name="Labutti K."/>
            <person name="Salamov A."/>
            <person name="Andreopoulos B."/>
            <person name="Baker S.E."/>
            <person name="Barry K."/>
            <person name="Bills G."/>
            <person name="Bluhm B.H."/>
            <person name="Cannon C."/>
            <person name="Castanera R."/>
            <person name="Culley D.E."/>
            <person name="Daum C."/>
            <person name="Ezra D."/>
            <person name="Gonzalez J.B."/>
            <person name="Henrissat B."/>
            <person name="Kuo A."/>
            <person name="Liang C."/>
            <person name="Lipzen A."/>
            <person name="Lutzoni F."/>
            <person name="Magnuson J."/>
            <person name="Mondo S."/>
            <person name="Nolan M."/>
            <person name="Ohm R."/>
            <person name="Pangilinan J."/>
            <person name="Park H.-J."/>
            <person name="Ramirez L."/>
            <person name="Alfaro M."/>
            <person name="Sun H."/>
            <person name="Tritt A."/>
            <person name="Yoshinaga Y."/>
            <person name="Zwiers L.-H."/>
            <person name="Turgeon B.G."/>
            <person name="Goodwin S.B."/>
            <person name="Spatafora J.W."/>
            <person name="Crous P.W."/>
            <person name="Grigoriev I.V."/>
        </authorList>
    </citation>
    <scope>NUCLEOTIDE SEQUENCE</scope>
    <source>
        <strain evidence="3">P77</strain>
    </source>
</reference>
<keyword evidence="2" id="KW-0472">Membrane</keyword>
<evidence type="ECO:0000313" key="3">
    <source>
        <dbReference type="EMBL" id="KAF1831144.1"/>
    </source>
</evidence>
<evidence type="ECO:0000313" key="4">
    <source>
        <dbReference type="Proteomes" id="UP000800040"/>
    </source>
</evidence>